<comment type="caution">
    <text evidence="2">The sequence shown here is derived from an EMBL/GenBank/DDBJ whole genome shotgun (WGS) entry which is preliminary data.</text>
</comment>
<dbReference type="EMBL" id="BAABBW010000005">
    <property type="protein sequence ID" value="GAA4180010.1"/>
    <property type="molecule type" value="Genomic_DNA"/>
</dbReference>
<dbReference type="Gene3D" id="3.40.50.1820">
    <property type="entry name" value="alpha/beta hydrolase"/>
    <property type="match status" value="1"/>
</dbReference>
<feature type="domain" description="AB hydrolase-1" evidence="1">
    <location>
        <begin position="16"/>
        <end position="231"/>
    </location>
</feature>
<evidence type="ECO:0000313" key="2">
    <source>
        <dbReference type="EMBL" id="GAA4180010.1"/>
    </source>
</evidence>
<gene>
    <name evidence="2" type="ORF">GCM10022287_33270</name>
</gene>
<proteinExistence type="predicted"/>
<dbReference type="InterPro" id="IPR029058">
    <property type="entry name" value="AB_hydrolase_fold"/>
</dbReference>
<accession>A0ABP8A8U3</accession>
<evidence type="ECO:0000313" key="3">
    <source>
        <dbReference type="Proteomes" id="UP001501079"/>
    </source>
</evidence>
<keyword evidence="3" id="KW-1185">Reference proteome</keyword>
<reference evidence="3" key="1">
    <citation type="journal article" date="2019" name="Int. J. Syst. Evol. Microbiol.">
        <title>The Global Catalogue of Microorganisms (GCM) 10K type strain sequencing project: providing services to taxonomists for standard genome sequencing and annotation.</title>
        <authorList>
            <consortium name="The Broad Institute Genomics Platform"/>
            <consortium name="The Broad Institute Genome Sequencing Center for Infectious Disease"/>
            <person name="Wu L."/>
            <person name="Ma J."/>
        </authorList>
    </citation>
    <scope>NUCLEOTIDE SEQUENCE [LARGE SCALE GENOMIC DNA]</scope>
    <source>
        <strain evidence="3">JCM 17591</strain>
    </source>
</reference>
<dbReference type="SUPFAM" id="SSF53474">
    <property type="entry name" value="alpha/beta-Hydrolases"/>
    <property type="match status" value="1"/>
</dbReference>
<sequence>MRLFTREWGEGDRVAVLVHGVMSSSRNWRELGPELAARGYRVVAVDLPGHGQSPRAEHYSAELLVESLLESVPSHPELALGHSLGGFTLSRAVERLQPERAVYVDPAFSAPRLSLAVRALAWPASRRLLRSTPEKVAKSNPRWAPEDTVIESEDFHAFDPRFRAFLLRRDIADVLVGPEHPIVPSLLVLAEDSKLVDGTRAARLAEAGFVVRVVAGATHTVNRDDPAGFLAALDGWV</sequence>
<dbReference type="PANTHER" id="PTHR43194:SF2">
    <property type="entry name" value="PEROXISOMAL MEMBRANE PROTEIN LPX1"/>
    <property type="match status" value="1"/>
</dbReference>
<dbReference type="RefSeq" id="WP_344756504.1">
    <property type="nucleotide sequence ID" value="NZ_BAABBW010000005.1"/>
</dbReference>
<name>A0ABP8A8U3_9MICO</name>
<dbReference type="InterPro" id="IPR000073">
    <property type="entry name" value="AB_hydrolase_1"/>
</dbReference>
<dbReference type="Proteomes" id="UP001501079">
    <property type="component" value="Unassembled WGS sequence"/>
</dbReference>
<dbReference type="PANTHER" id="PTHR43194">
    <property type="entry name" value="HYDROLASE ALPHA/BETA FOLD FAMILY"/>
    <property type="match status" value="1"/>
</dbReference>
<dbReference type="Pfam" id="PF12697">
    <property type="entry name" value="Abhydrolase_6"/>
    <property type="match status" value="1"/>
</dbReference>
<evidence type="ECO:0000259" key="1">
    <source>
        <dbReference type="Pfam" id="PF12697"/>
    </source>
</evidence>
<dbReference type="InterPro" id="IPR050228">
    <property type="entry name" value="Carboxylesterase_BioH"/>
</dbReference>
<organism evidence="2 3">
    <name type="scientific">Gryllotalpicola koreensis</name>
    <dbReference type="NCBI Taxonomy" id="993086"/>
    <lineage>
        <taxon>Bacteria</taxon>
        <taxon>Bacillati</taxon>
        <taxon>Actinomycetota</taxon>
        <taxon>Actinomycetes</taxon>
        <taxon>Micrococcales</taxon>
        <taxon>Microbacteriaceae</taxon>
        <taxon>Gryllotalpicola</taxon>
    </lineage>
</organism>
<protein>
    <recommendedName>
        <fullName evidence="1">AB hydrolase-1 domain-containing protein</fullName>
    </recommendedName>
</protein>